<feature type="transmembrane region" description="Helical" evidence="2">
    <location>
        <begin position="528"/>
        <end position="553"/>
    </location>
</feature>
<feature type="region of interest" description="Disordered" evidence="1">
    <location>
        <begin position="648"/>
        <end position="691"/>
    </location>
</feature>
<protein>
    <submittedName>
        <fullName evidence="3">Uncharacterized protein</fullName>
    </submittedName>
</protein>
<dbReference type="EMBL" id="BQXS01010127">
    <property type="protein sequence ID" value="GKT33075.1"/>
    <property type="molecule type" value="Genomic_DNA"/>
</dbReference>
<organism evidence="3 4">
    <name type="scientific">Aduncisulcus paluster</name>
    <dbReference type="NCBI Taxonomy" id="2918883"/>
    <lineage>
        <taxon>Eukaryota</taxon>
        <taxon>Metamonada</taxon>
        <taxon>Carpediemonas-like organisms</taxon>
        <taxon>Aduncisulcus</taxon>
    </lineage>
</organism>
<feature type="compositionally biased region" description="Low complexity" evidence="1">
    <location>
        <begin position="673"/>
        <end position="686"/>
    </location>
</feature>
<feature type="compositionally biased region" description="Basic and acidic residues" evidence="1">
    <location>
        <begin position="648"/>
        <end position="667"/>
    </location>
</feature>
<sequence length="980" mass="109356">MGVQIIETYDVESQDYILDTSTTTAYENLLIVLVISIWMFQLSWWAQNARKENILSRNITPTYMLQERLREVVLEEQKTKRLKAEKAKQEEIRQSFSHSAKSKKEEEDFSSEAGEEREIYFKMDDDKVFEDFNNDHTEGSPSQDIQRTLTYRNIIRRSILIPNVAKDTKRNRTLMRVVLKHAAKMGCVSVVTILPIWKNEKGGGFAGKRDIDKEREDGERRAEGGREEASLERGDSVHLEHSSPDSLFKASKKKEGDAVCVPSPEKLPVLSLGKRDIDKEREDGERRAEGGREEASLERGDSVHLEHSSPDSLFKASKKKEGDAVCVPSPEKLPVLSLGSEEVDGSSATELVPVELHDGGEEKEGDEDPKLDSPSESNGKKKEKKKAIVVITDTANAIVVPVKKFFTNLFSSHHSCDLSYNMVITMTDHFSVERVKTLIDDSQAYIIMLYAFILGDVFPSLLTIPTMKDCPSDYDIEWKNVNNSVTSVSSIFSTIGSVLLCFLVMCLCFVVICVFVCLNALNDDIFNGYAHACLNVIIALCVSAVLLFSLRAFRKIMFEKMLSSISRATNRSIFILFQTTGLIVSLAGCFMLMNIIVSHINFVDLNPTRAALCTIKVLQDGTIALVVVESFFRVVDKRARYVKMMKEREAMQQKEQREETDPLLHDEKDDDMSTTTSCHSSSMDSSLQSKPRLLPSAAPETIAADIFSVLLPLSMGLLVPSTWIYVAIFGLFSITTEVHDHIMMEGISQDEEQDPVTGDRPNAWSTPEFASIFSVIAPLCSLSAAIFALIPLAMYHINDSGGVWGNASLLVGATLLITSTSAESNWILGVSRNALAFATFGISDLIYIWIKKFFGGVVGSFSGRREEEEAVDLEGFDENEIKSCCSRMFSCCCSSRDGLDGEHSDHQSSVPHGYDKLDKSSRNRLSTATGSKSTVRIHEDDENVMKRMFSTPGSEPLCMTLQEALKWSVEKRPKGDDILE</sequence>
<dbReference type="Proteomes" id="UP001057375">
    <property type="component" value="Unassembled WGS sequence"/>
</dbReference>
<accession>A0ABQ5KKP1</accession>
<feature type="transmembrane region" description="Helical" evidence="2">
    <location>
        <begin position="834"/>
        <end position="850"/>
    </location>
</feature>
<feature type="compositionally biased region" description="Polar residues" evidence="1">
    <location>
        <begin position="923"/>
        <end position="934"/>
    </location>
</feature>
<evidence type="ECO:0000313" key="3">
    <source>
        <dbReference type="EMBL" id="GKT33075.1"/>
    </source>
</evidence>
<feature type="compositionally biased region" description="Basic and acidic residues" evidence="1">
    <location>
        <begin position="207"/>
        <end position="243"/>
    </location>
</feature>
<feature type="compositionally biased region" description="Basic and acidic residues" evidence="1">
    <location>
        <begin position="273"/>
        <end position="309"/>
    </location>
</feature>
<feature type="transmembrane region" description="Helical" evidence="2">
    <location>
        <begin position="769"/>
        <end position="790"/>
    </location>
</feature>
<evidence type="ECO:0000256" key="1">
    <source>
        <dbReference type="SAM" id="MobiDB-lite"/>
    </source>
</evidence>
<keyword evidence="2" id="KW-0812">Transmembrane</keyword>
<feature type="region of interest" description="Disordered" evidence="1">
    <location>
        <begin position="85"/>
        <end position="114"/>
    </location>
</feature>
<evidence type="ECO:0000313" key="4">
    <source>
        <dbReference type="Proteomes" id="UP001057375"/>
    </source>
</evidence>
<feature type="transmembrane region" description="Helical" evidence="2">
    <location>
        <begin position="802"/>
        <end position="822"/>
    </location>
</feature>
<proteinExistence type="predicted"/>
<feature type="region of interest" description="Disordered" evidence="1">
    <location>
        <begin position="902"/>
        <end position="934"/>
    </location>
</feature>
<feature type="transmembrane region" description="Helical" evidence="2">
    <location>
        <begin position="573"/>
        <end position="597"/>
    </location>
</feature>
<feature type="transmembrane region" description="Helical" evidence="2">
    <location>
        <begin position="498"/>
        <end position="522"/>
    </location>
</feature>
<comment type="caution">
    <text evidence="3">The sequence shown here is derived from an EMBL/GenBank/DDBJ whole genome shotgun (WGS) entry which is preliminary data.</text>
</comment>
<feature type="transmembrane region" description="Helical" evidence="2">
    <location>
        <begin position="709"/>
        <end position="734"/>
    </location>
</feature>
<feature type="region of interest" description="Disordered" evidence="1">
    <location>
        <begin position="356"/>
        <end position="384"/>
    </location>
</feature>
<reference evidence="3" key="1">
    <citation type="submission" date="2022-03" db="EMBL/GenBank/DDBJ databases">
        <title>Draft genome sequence of Aduncisulcus paluster, a free-living microaerophilic Fornicata.</title>
        <authorList>
            <person name="Yuyama I."/>
            <person name="Kume K."/>
            <person name="Tamura T."/>
            <person name="Inagaki Y."/>
            <person name="Hashimoto T."/>
        </authorList>
    </citation>
    <scope>NUCLEOTIDE SEQUENCE</scope>
    <source>
        <strain evidence="3">NY0171</strain>
    </source>
</reference>
<name>A0ABQ5KKP1_9EUKA</name>
<evidence type="ECO:0000256" key="2">
    <source>
        <dbReference type="SAM" id="Phobius"/>
    </source>
</evidence>
<keyword evidence="4" id="KW-1185">Reference proteome</keyword>
<feature type="region of interest" description="Disordered" evidence="1">
    <location>
        <begin position="205"/>
        <end position="331"/>
    </location>
</feature>
<keyword evidence="2" id="KW-1133">Transmembrane helix</keyword>
<keyword evidence="2" id="KW-0472">Membrane</keyword>
<gene>
    <name evidence="3" type="ORF">ADUPG1_007091</name>
</gene>
<feature type="compositionally biased region" description="Basic and acidic residues" evidence="1">
    <location>
        <begin position="356"/>
        <end position="373"/>
    </location>
</feature>